<evidence type="ECO:0000256" key="3">
    <source>
        <dbReference type="ARBA" id="ARBA00022692"/>
    </source>
</evidence>
<keyword evidence="9 10" id="KW-0807">Transducer</keyword>
<feature type="transmembrane region" description="Helical" evidence="12">
    <location>
        <begin position="577"/>
        <end position="597"/>
    </location>
</feature>
<keyword evidence="5 10" id="KW-0297">G-protein coupled receptor</keyword>
<evidence type="ECO:0000313" key="15">
    <source>
        <dbReference type="EMBL" id="KAF7633164.1"/>
    </source>
</evidence>
<evidence type="ECO:0000256" key="2">
    <source>
        <dbReference type="ARBA" id="ARBA00022475"/>
    </source>
</evidence>
<evidence type="ECO:0000256" key="5">
    <source>
        <dbReference type="ARBA" id="ARBA00023040"/>
    </source>
</evidence>
<evidence type="ECO:0000256" key="12">
    <source>
        <dbReference type="SAM" id="Phobius"/>
    </source>
</evidence>
<dbReference type="AlphaFoldDB" id="A0A8S9ZIK2"/>
<dbReference type="InterPro" id="IPR000276">
    <property type="entry name" value="GPCR_Rhodpsn"/>
</dbReference>
<evidence type="ECO:0000256" key="4">
    <source>
        <dbReference type="ARBA" id="ARBA00022989"/>
    </source>
</evidence>
<evidence type="ECO:0000256" key="11">
    <source>
        <dbReference type="SAM" id="MobiDB-lite"/>
    </source>
</evidence>
<dbReference type="SMART" id="SM01381">
    <property type="entry name" value="7TM_GPCR_Srsx"/>
    <property type="match status" value="1"/>
</dbReference>
<organism evidence="15 16">
    <name type="scientific">Meloidogyne graminicola</name>
    <dbReference type="NCBI Taxonomy" id="189291"/>
    <lineage>
        <taxon>Eukaryota</taxon>
        <taxon>Metazoa</taxon>
        <taxon>Ecdysozoa</taxon>
        <taxon>Nematoda</taxon>
        <taxon>Chromadorea</taxon>
        <taxon>Rhabditida</taxon>
        <taxon>Tylenchina</taxon>
        <taxon>Tylenchomorpha</taxon>
        <taxon>Tylenchoidea</taxon>
        <taxon>Meloidogynidae</taxon>
        <taxon>Meloidogyninae</taxon>
        <taxon>Meloidogyne</taxon>
    </lineage>
</organism>
<feature type="chain" id="PRO_5035943672" evidence="13">
    <location>
        <begin position="21"/>
        <end position="691"/>
    </location>
</feature>
<dbReference type="PANTHER" id="PTHR24248:SF199">
    <property type="entry name" value="IP13425P-RELATED"/>
    <property type="match status" value="1"/>
</dbReference>
<evidence type="ECO:0000256" key="13">
    <source>
        <dbReference type="SAM" id="SignalP"/>
    </source>
</evidence>
<keyword evidence="8 10" id="KW-0675">Receptor</keyword>
<reference evidence="15" key="1">
    <citation type="journal article" date="2020" name="Ecol. Evol.">
        <title>Genome structure and content of the rice root-knot nematode (Meloidogyne graminicola).</title>
        <authorList>
            <person name="Phan N.T."/>
            <person name="Danchin E.G.J."/>
            <person name="Klopp C."/>
            <person name="Perfus-Barbeoch L."/>
            <person name="Kozlowski D.K."/>
            <person name="Koutsovoulos G.D."/>
            <person name="Lopez-Roques C."/>
            <person name="Bouchez O."/>
            <person name="Zahm M."/>
            <person name="Besnard G."/>
            <person name="Bellafiore S."/>
        </authorList>
    </citation>
    <scope>NUCLEOTIDE SEQUENCE</scope>
    <source>
        <strain evidence="15">VN-18</strain>
    </source>
</reference>
<feature type="signal peptide" evidence="13">
    <location>
        <begin position="1"/>
        <end position="20"/>
    </location>
</feature>
<dbReference type="GO" id="GO:0043410">
    <property type="term" value="P:positive regulation of MAPK cascade"/>
    <property type="evidence" value="ECO:0007669"/>
    <property type="project" value="TreeGrafter"/>
</dbReference>
<evidence type="ECO:0000256" key="8">
    <source>
        <dbReference type="ARBA" id="ARBA00023170"/>
    </source>
</evidence>
<evidence type="ECO:0000256" key="9">
    <source>
        <dbReference type="ARBA" id="ARBA00023224"/>
    </source>
</evidence>
<dbReference type="GO" id="GO:0004993">
    <property type="term" value="F:G protein-coupled serotonin receptor activity"/>
    <property type="evidence" value="ECO:0007669"/>
    <property type="project" value="UniProtKB-ARBA"/>
</dbReference>
<dbReference type="Gene3D" id="1.20.1070.10">
    <property type="entry name" value="Rhodopsin 7-helix transmembrane proteins"/>
    <property type="match status" value="2"/>
</dbReference>
<feature type="transmembrane region" description="Helical" evidence="12">
    <location>
        <begin position="88"/>
        <end position="107"/>
    </location>
</feature>
<feature type="transmembrane region" description="Helical" evidence="12">
    <location>
        <begin position="167"/>
        <end position="189"/>
    </location>
</feature>
<dbReference type="EMBL" id="JABEBT010000083">
    <property type="protein sequence ID" value="KAF7633164.1"/>
    <property type="molecule type" value="Genomic_DNA"/>
</dbReference>
<feature type="transmembrane region" description="Helical" evidence="12">
    <location>
        <begin position="247"/>
        <end position="268"/>
    </location>
</feature>
<gene>
    <name evidence="15" type="ORF">Mgra_00007443</name>
</gene>
<keyword evidence="16" id="KW-1185">Reference proteome</keyword>
<evidence type="ECO:0000259" key="14">
    <source>
        <dbReference type="PROSITE" id="PS50262"/>
    </source>
</evidence>
<evidence type="ECO:0000256" key="1">
    <source>
        <dbReference type="ARBA" id="ARBA00004651"/>
    </source>
</evidence>
<dbReference type="PRINTS" id="PR00237">
    <property type="entry name" value="GPCRRHODOPSN"/>
</dbReference>
<dbReference type="Proteomes" id="UP000605970">
    <property type="component" value="Unassembled WGS sequence"/>
</dbReference>
<proteinExistence type="inferred from homology"/>
<dbReference type="PANTHER" id="PTHR24248">
    <property type="entry name" value="ADRENERGIC RECEPTOR-RELATED G-PROTEIN COUPLED RECEPTOR"/>
    <property type="match status" value="1"/>
</dbReference>
<evidence type="ECO:0000256" key="7">
    <source>
        <dbReference type="ARBA" id="ARBA00023157"/>
    </source>
</evidence>
<feature type="transmembrane region" description="Helical" evidence="12">
    <location>
        <begin position="617"/>
        <end position="639"/>
    </location>
</feature>
<comment type="subcellular location">
    <subcellularLocation>
        <location evidence="1">Cell membrane</location>
        <topology evidence="1">Multi-pass membrane protein</topology>
    </subcellularLocation>
</comment>
<comment type="caution">
    <text evidence="15">The sequence shown here is derived from an EMBL/GenBank/DDBJ whole genome shotgun (WGS) entry which is preliminary data.</text>
</comment>
<dbReference type="OrthoDB" id="6358729at2759"/>
<feature type="transmembrane region" description="Helical" evidence="12">
    <location>
        <begin position="127"/>
        <end position="146"/>
    </location>
</feature>
<dbReference type="SUPFAM" id="SSF81321">
    <property type="entry name" value="Family A G protein-coupled receptor-like"/>
    <property type="match status" value="1"/>
</dbReference>
<keyword evidence="4 12" id="KW-1133">Transmembrane helix</keyword>
<evidence type="ECO:0000256" key="10">
    <source>
        <dbReference type="RuleBase" id="RU000688"/>
    </source>
</evidence>
<name>A0A8S9ZIK2_9BILA</name>
<sequence>MFLITIFLLSSFLFYSLTFASVSSDSDNSKHIENNLIGGKLNGGVCLGFTDIFIAFVLILLILATVLGNILVVLSVCLYKRMRTFTNLLLTSLATADLLVGLLIMPLALLDLLHAHSWPLGIITCRIWATFDILLCTASILNLCIISLDRYMAITSPLRYPRTRSRWMAFALLCFVWGMSLVVCSPPWFVDEWSISFDSKSSIIFSSQKKTKTRSLSEGVRIENTVTTEHIISGYQCAYPMSVSYRIYSASCSFYIPLVIMLFVYFKIFRVASERERLIREGMGTCRLSRRVEKTQMKGRKRSATTNYTHRSSVTRIKGGGIAQPTVIKSSPFSGQLKNQQNMSNHCSPVTLANIDGNNYLPINRPASSCENNFYLNKEENERRSSSAGQTNNQNNATEVGDIGDRLLTSSCCSVETSCPTSARNSGKGMVSNGPINRTVAAAVDKAKGSGGSDSFRRKIKSMECLGSMQYDSFGIERGRKSSKYRKNSAEPPISDNSPERKDSLQQNLHPPDRLLIANGLRQPLKQQNSYGVNTKTDILVGHTPQIVPHFTAKNANLRGSKEKIVYLRERKALKTIGIVVLGFILCWCPFFVVYILEVSPLQKRSKIFSKHEFQLLAEFFLWLGYSNSVLNPIIYTMYNSDFRRCFRDLLGFGCFQQHRRTMSVKKLHQQSTIKKCLYMAYLILTSIFMS</sequence>
<feature type="region of interest" description="Disordered" evidence="11">
    <location>
        <begin position="477"/>
        <end position="507"/>
    </location>
</feature>
<keyword evidence="3 10" id="KW-0812">Transmembrane</keyword>
<accession>A0A8S9ZIK2</accession>
<protein>
    <submittedName>
        <fullName evidence="15">G_PROTEIN_RECEP_F1_2 domain-containing protein</fullName>
    </submittedName>
</protein>
<keyword evidence="2" id="KW-1003">Cell membrane</keyword>
<dbReference type="GO" id="GO:0005886">
    <property type="term" value="C:plasma membrane"/>
    <property type="evidence" value="ECO:0007669"/>
    <property type="project" value="UniProtKB-SubCell"/>
</dbReference>
<evidence type="ECO:0000313" key="16">
    <source>
        <dbReference type="Proteomes" id="UP000605970"/>
    </source>
</evidence>
<evidence type="ECO:0000256" key="6">
    <source>
        <dbReference type="ARBA" id="ARBA00023136"/>
    </source>
</evidence>
<comment type="similarity">
    <text evidence="10">Belongs to the G-protein coupled receptor 1 family.</text>
</comment>
<keyword evidence="7" id="KW-1015">Disulfide bond</keyword>
<dbReference type="InterPro" id="IPR017452">
    <property type="entry name" value="GPCR_Rhodpsn_7TM"/>
</dbReference>
<dbReference type="PROSITE" id="PS00237">
    <property type="entry name" value="G_PROTEIN_RECEP_F1_1"/>
    <property type="match status" value="1"/>
</dbReference>
<dbReference type="Pfam" id="PF00001">
    <property type="entry name" value="7tm_1"/>
    <property type="match status" value="1"/>
</dbReference>
<feature type="transmembrane region" description="Helical" evidence="12">
    <location>
        <begin position="52"/>
        <end position="76"/>
    </location>
</feature>
<keyword evidence="6 12" id="KW-0472">Membrane</keyword>
<dbReference type="GO" id="GO:0071880">
    <property type="term" value="P:adenylate cyclase-activating adrenergic receptor signaling pathway"/>
    <property type="evidence" value="ECO:0007669"/>
    <property type="project" value="TreeGrafter"/>
</dbReference>
<dbReference type="PROSITE" id="PS50262">
    <property type="entry name" value="G_PROTEIN_RECEP_F1_2"/>
    <property type="match status" value="1"/>
</dbReference>
<keyword evidence="13" id="KW-0732">Signal</keyword>
<feature type="domain" description="G-protein coupled receptors family 1 profile" evidence="14">
    <location>
        <begin position="68"/>
        <end position="636"/>
    </location>
</feature>